<evidence type="ECO:0000256" key="3">
    <source>
        <dbReference type="ARBA" id="ARBA00022448"/>
    </source>
</evidence>
<feature type="transmembrane region" description="Helical" evidence="9">
    <location>
        <begin position="583"/>
        <end position="606"/>
    </location>
</feature>
<dbReference type="InterPro" id="IPR029481">
    <property type="entry name" value="ABC_trans_N"/>
</dbReference>
<dbReference type="Gene3D" id="3.40.50.300">
    <property type="entry name" value="P-loop containing nucleotide triphosphate hydrolases"/>
    <property type="match status" value="2"/>
</dbReference>
<sequence>MSNIQRLARNDDPSVDSLPVAPDHLQVNEVSSPSVPHKIPERGVGERVTVGYFDREGVDQLRRTLTHFSEAEEPALARILSSESVSVPPTGPFDFERTLRTIMKKRNAAGIQSRELGVMFKDLRVVGLGAAASYQNSFDSFFNPKIILENIRTARNPPVRDILSGFEGVVRPGEMLLVLGNPGSGCSTFLKTLANQRAEYHLVEGEVHYDSLTPEDIAKHYRGDVTYCPEDDIHFPTLTVDETLRFAAKMRAPHTRFEDRTRSFYVKNITDIVQAIFGLRHVKNTPVGDAAIRGVSGGEKKRVSISETLTLRSSINSWDNSTRGLDASTALEFVRALRIGTDVAHFSTIVSIYQAGESLYRHFDKVCVIYEGRMAYFGRADRARQYFIDLGFEPAHRQTTADFLVAVTDPTARIVRDEFKGRTPQTAAEFASTFLASRAAIENRADMDSYRKDFVGKPERVLGYQQSVTAEHATTARKGSSYMISLPMQARAVMLRRLQILRGNFATQLIIVITFITQAIINGTVFFRMKDQTAEYFSRGGILFFSLLWAALSALAEIPALFGQRAIVVKHARAAMYHPFIEAVALTLVDIPITFATMISFSIILYFMTGLQSTAHQFFTFFLFVFTISLVMKAWFRTVAAAFGDPAPAQTVAGIMMLTLVLYTGYTIPKPSMTGALKWISYVNPIRYGFEGLISNEFHTLNGSCSDLIPSGAGYENVSLANQVCGTVGSIAGQSTVDGNRFIELSFNYSHSHLWRNYGIVIGFGILFVCGLLYFTEYNTHIPGEKSITLFKRGARTPIIAEAQEKGSDAERGVVDLRGAIRAEEKPRTIANDSRESISVPMMTDVFTWRHIQYDVNLKKGETRRLLDDISGFVAPGKLTALMGESGAGKTTLLNVLAERQAAGVVRGERLVNGYALPSDFQAQTGYVQQMDTHIAQTTVREALLFSAKLRQPPSVPLEEKEAYVETVLKMCGLEKHADAIVGTLGVEHRKRTTIGVELAAKPRLLLFLDEPTSGLDSQSAWAIVTFLRELANHGQAILCTIHQPSAELFQEFDRLLLLRKGGQTVYFGDIGTNATTLIDYFQNNGGSPCAPDANPAEYILDVIGAGATATTEIDWDSVWKNSPEARVVDEELETLLQDGRKRHAVDTAQHSEFSTPWVYQTKTLWEREVIRHWRDPTYLMAKLALNLVAGLFIGFTFYKAKDSVQGTQDKIFAVFMSLVMGPPLANQIQGVFYNTRCVYEIRERPSRMYSWSALITAQVLGEIPLNMVGSSLYFLIWYWLVGFDSSRAGYSYLMVGIVYPMYYSSFGMWVAAMAPNPAIAAQLFGFFFGFVVTFNGVLQPYKHLGWWKWMYRVSPYTYVVEGLVGQAVGRHELTCAAIEYVTVTPPSGQTCQDYLSQYINNNGGYVTNPGAVDNCHFCAFRTTDQFLATNSNIFYDHHWRNLGFFCIYVAFNISAIFAMTYIFRIRGPSNLFSRKK</sequence>
<keyword evidence="7 9" id="KW-1133">Transmembrane helix</keyword>
<dbReference type="PROSITE" id="PS50893">
    <property type="entry name" value="ABC_TRANSPORTER_2"/>
    <property type="match status" value="2"/>
</dbReference>
<proteinExistence type="inferred from homology"/>
<feature type="domain" description="ABC transporter" evidence="10">
    <location>
        <begin position="852"/>
        <end position="1086"/>
    </location>
</feature>
<dbReference type="GO" id="GO:0140359">
    <property type="term" value="F:ABC-type transporter activity"/>
    <property type="evidence" value="ECO:0007669"/>
    <property type="project" value="InterPro"/>
</dbReference>
<keyword evidence="8 9" id="KW-0472">Membrane</keyword>
<keyword evidence="5" id="KW-0547">Nucleotide-binding</keyword>
<feature type="transmembrane region" description="Helical" evidence="9">
    <location>
        <begin position="1443"/>
        <end position="1464"/>
    </location>
</feature>
<organism evidence="11 12">
    <name type="scientific">Russula ochroleuca</name>
    <dbReference type="NCBI Taxonomy" id="152965"/>
    <lineage>
        <taxon>Eukaryota</taxon>
        <taxon>Fungi</taxon>
        <taxon>Dikarya</taxon>
        <taxon>Basidiomycota</taxon>
        <taxon>Agaricomycotina</taxon>
        <taxon>Agaricomycetes</taxon>
        <taxon>Russulales</taxon>
        <taxon>Russulaceae</taxon>
        <taxon>Russula</taxon>
    </lineage>
</organism>
<dbReference type="Pfam" id="PF01061">
    <property type="entry name" value="ABC2_membrane"/>
    <property type="match status" value="2"/>
</dbReference>
<feature type="transmembrane region" description="Helical" evidence="9">
    <location>
        <begin position="541"/>
        <end position="563"/>
    </location>
</feature>
<feature type="transmembrane region" description="Helical" evidence="9">
    <location>
        <begin position="1179"/>
        <end position="1199"/>
    </location>
</feature>
<evidence type="ECO:0000256" key="8">
    <source>
        <dbReference type="ARBA" id="ARBA00023136"/>
    </source>
</evidence>
<dbReference type="GO" id="GO:0016887">
    <property type="term" value="F:ATP hydrolysis activity"/>
    <property type="evidence" value="ECO:0007669"/>
    <property type="project" value="InterPro"/>
</dbReference>
<feature type="transmembrane region" description="Helical" evidence="9">
    <location>
        <begin position="1319"/>
        <end position="1339"/>
    </location>
</feature>
<dbReference type="SMART" id="SM00382">
    <property type="entry name" value="AAA"/>
    <property type="match status" value="2"/>
</dbReference>
<keyword evidence="3" id="KW-0813">Transport</keyword>
<dbReference type="InterPro" id="IPR013525">
    <property type="entry name" value="ABC2_TM"/>
</dbReference>
<gene>
    <name evidence="11" type="ORF">DFH94DRAFT_754548</name>
</gene>
<dbReference type="GO" id="GO:0016020">
    <property type="term" value="C:membrane"/>
    <property type="evidence" value="ECO:0007669"/>
    <property type="project" value="UniProtKB-SubCell"/>
</dbReference>
<name>A0A9P5MSH3_9AGAM</name>
<dbReference type="Pfam" id="PF14510">
    <property type="entry name" value="ABC_trans_N"/>
    <property type="match status" value="1"/>
</dbReference>
<evidence type="ECO:0000256" key="4">
    <source>
        <dbReference type="ARBA" id="ARBA00022692"/>
    </source>
</evidence>
<dbReference type="InterPro" id="IPR043926">
    <property type="entry name" value="ABCG_dom"/>
</dbReference>
<dbReference type="CDD" id="cd03233">
    <property type="entry name" value="ABCG_PDR_domain1"/>
    <property type="match status" value="1"/>
</dbReference>
<dbReference type="EMBL" id="WHVB01000013">
    <property type="protein sequence ID" value="KAF8477639.1"/>
    <property type="molecule type" value="Genomic_DNA"/>
</dbReference>
<keyword evidence="12" id="KW-1185">Reference proteome</keyword>
<dbReference type="Proteomes" id="UP000759537">
    <property type="component" value="Unassembled WGS sequence"/>
</dbReference>
<feature type="transmembrane region" description="Helical" evidence="9">
    <location>
        <begin position="618"/>
        <end position="636"/>
    </location>
</feature>
<evidence type="ECO:0000259" key="10">
    <source>
        <dbReference type="PROSITE" id="PS50893"/>
    </source>
</evidence>
<reference evidence="11" key="2">
    <citation type="journal article" date="2020" name="Nat. Commun.">
        <title>Large-scale genome sequencing of mycorrhizal fungi provides insights into the early evolution of symbiotic traits.</title>
        <authorList>
            <person name="Miyauchi S."/>
            <person name="Kiss E."/>
            <person name="Kuo A."/>
            <person name="Drula E."/>
            <person name="Kohler A."/>
            <person name="Sanchez-Garcia M."/>
            <person name="Morin E."/>
            <person name="Andreopoulos B."/>
            <person name="Barry K.W."/>
            <person name="Bonito G."/>
            <person name="Buee M."/>
            <person name="Carver A."/>
            <person name="Chen C."/>
            <person name="Cichocki N."/>
            <person name="Clum A."/>
            <person name="Culley D."/>
            <person name="Crous P.W."/>
            <person name="Fauchery L."/>
            <person name="Girlanda M."/>
            <person name="Hayes R.D."/>
            <person name="Keri Z."/>
            <person name="LaButti K."/>
            <person name="Lipzen A."/>
            <person name="Lombard V."/>
            <person name="Magnuson J."/>
            <person name="Maillard F."/>
            <person name="Murat C."/>
            <person name="Nolan M."/>
            <person name="Ohm R.A."/>
            <person name="Pangilinan J."/>
            <person name="Pereira M.F."/>
            <person name="Perotto S."/>
            <person name="Peter M."/>
            <person name="Pfister S."/>
            <person name="Riley R."/>
            <person name="Sitrit Y."/>
            <person name="Stielow J.B."/>
            <person name="Szollosi G."/>
            <person name="Zifcakova L."/>
            <person name="Stursova M."/>
            <person name="Spatafora J.W."/>
            <person name="Tedersoo L."/>
            <person name="Vaario L.M."/>
            <person name="Yamada A."/>
            <person name="Yan M."/>
            <person name="Wang P."/>
            <person name="Xu J."/>
            <person name="Bruns T."/>
            <person name="Baldrian P."/>
            <person name="Vilgalys R."/>
            <person name="Dunand C."/>
            <person name="Henrissat B."/>
            <person name="Grigoriev I.V."/>
            <person name="Hibbett D."/>
            <person name="Nagy L.G."/>
            <person name="Martin F.M."/>
        </authorList>
    </citation>
    <scope>NUCLEOTIDE SEQUENCE</scope>
    <source>
        <strain evidence="11">Prilba</strain>
    </source>
</reference>
<dbReference type="Pfam" id="PF19055">
    <property type="entry name" value="ABC2_membrane_7"/>
    <property type="match status" value="1"/>
</dbReference>
<dbReference type="InterPro" id="IPR003593">
    <property type="entry name" value="AAA+_ATPase"/>
</dbReference>
<evidence type="ECO:0000256" key="5">
    <source>
        <dbReference type="ARBA" id="ARBA00022741"/>
    </source>
</evidence>
<keyword evidence="6" id="KW-0067">ATP-binding</keyword>
<keyword evidence="4 9" id="KW-0812">Transmembrane</keyword>
<feature type="domain" description="ABC transporter" evidence="10">
    <location>
        <begin position="146"/>
        <end position="396"/>
    </location>
</feature>
<feature type="transmembrane region" description="Helical" evidence="9">
    <location>
        <begin position="758"/>
        <end position="776"/>
    </location>
</feature>
<feature type="transmembrane region" description="Helical" evidence="9">
    <location>
        <begin position="1211"/>
        <end position="1229"/>
    </location>
</feature>
<comment type="subcellular location">
    <subcellularLocation>
        <location evidence="1">Membrane</location>
        <topology evidence="1">Multi-pass membrane protein</topology>
    </subcellularLocation>
</comment>
<dbReference type="InterPro" id="IPR017871">
    <property type="entry name" value="ABC_transporter-like_CS"/>
</dbReference>
<protein>
    <submittedName>
        <fullName evidence="11">ABC-2 type transporter-domain-containing protein</fullName>
    </submittedName>
</protein>
<feature type="transmembrane region" description="Helical" evidence="9">
    <location>
        <begin position="1293"/>
        <end position="1313"/>
    </location>
</feature>
<dbReference type="InterPro" id="IPR034001">
    <property type="entry name" value="ABCG_PDR_1"/>
</dbReference>
<dbReference type="SUPFAM" id="SSF52540">
    <property type="entry name" value="P-loop containing nucleoside triphosphate hydrolases"/>
    <property type="match status" value="2"/>
</dbReference>
<dbReference type="FunFam" id="3.40.50.300:FF:000054">
    <property type="entry name" value="ABC multidrug transporter atrF"/>
    <property type="match status" value="1"/>
</dbReference>
<dbReference type="GO" id="GO:0005524">
    <property type="term" value="F:ATP binding"/>
    <property type="evidence" value="ECO:0007669"/>
    <property type="project" value="UniProtKB-KW"/>
</dbReference>
<dbReference type="OrthoDB" id="245989at2759"/>
<feature type="transmembrane region" description="Helical" evidence="9">
    <location>
        <begin position="505"/>
        <end position="529"/>
    </location>
</feature>
<evidence type="ECO:0000313" key="11">
    <source>
        <dbReference type="EMBL" id="KAF8477639.1"/>
    </source>
</evidence>
<accession>A0A9P5MSH3</accession>
<dbReference type="PANTHER" id="PTHR19241">
    <property type="entry name" value="ATP-BINDING CASSETTE TRANSPORTER"/>
    <property type="match status" value="1"/>
</dbReference>
<dbReference type="PROSITE" id="PS00211">
    <property type="entry name" value="ABC_TRANSPORTER_1"/>
    <property type="match status" value="1"/>
</dbReference>
<dbReference type="InterPro" id="IPR027417">
    <property type="entry name" value="P-loop_NTPase"/>
</dbReference>
<dbReference type="Pfam" id="PF00005">
    <property type="entry name" value="ABC_tran"/>
    <property type="match status" value="2"/>
</dbReference>
<evidence type="ECO:0000256" key="7">
    <source>
        <dbReference type="ARBA" id="ARBA00022989"/>
    </source>
</evidence>
<comment type="similarity">
    <text evidence="2">Belongs to the ABC transporter superfamily. ABCG family. PDR (TC 3.A.1.205) subfamily.</text>
</comment>
<evidence type="ECO:0000313" key="12">
    <source>
        <dbReference type="Proteomes" id="UP000759537"/>
    </source>
</evidence>
<dbReference type="InterPro" id="IPR003439">
    <property type="entry name" value="ABC_transporter-like_ATP-bd"/>
</dbReference>
<evidence type="ECO:0000256" key="1">
    <source>
        <dbReference type="ARBA" id="ARBA00004141"/>
    </source>
</evidence>
<dbReference type="Pfam" id="PF06422">
    <property type="entry name" value="PDR_CDR"/>
    <property type="match status" value="1"/>
</dbReference>
<feature type="transmembrane region" description="Helical" evidence="9">
    <location>
        <begin position="1249"/>
        <end position="1281"/>
    </location>
</feature>
<evidence type="ECO:0000256" key="6">
    <source>
        <dbReference type="ARBA" id="ARBA00022840"/>
    </source>
</evidence>
<dbReference type="InterPro" id="IPR010929">
    <property type="entry name" value="PDR_CDR_ABC"/>
</dbReference>
<feature type="transmembrane region" description="Helical" evidence="9">
    <location>
        <begin position="648"/>
        <end position="668"/>
    </location>
</feature>
<reference evidence="11" key="1">
    <citation type="submission" date="2019-10" db="EMBL/GenBank/DDBJ databases">
        <authorList>
            <consortium name="DOE Joint Genome Institute"/>
            <person name="Kuo A."/>
            <person name="Miyauchi S."/>
            <person name="Kiss E."/>
            <person name="Drula E."/>
            <person name="Kohler A."/>
            <person name="Sanchez-Garcia M."/>
            <person name="Andreopoulos B."/>
            <person name="Barry K.W."/>
            <person name="Bonito G."/>
            <person name="Buee M."/>
            <person name="Carver A."/>
            <person name="Chen C."/>
            <person name="Cichocki N."/>
            <person name="Clum A."/>
            <person name="Culley D."/>
            <person name="Crous P.W."/>
            <person name="Fauchery L."/>
            <person name="Girlanda M."/>
            <person name="Hayes R."/>
            <person name="Keri Z."/>
            <person name="LaButti K."/>
            <person name="Lipzen A."/>
            <person name="Lombard V."/>
            <person name="Magnuson J."/>
            <person name="Maillard F."/>
            <person name="Morin E."/>
            <person name="Murat C."/>
            <person name="Nolan M."/>
            <person name="Ohm R."/>
            <person name="Pangilinan J."/>
            <person name="Pereira M."/>
            <person name="Perotto S."/>
            <person name="Peter M."/>
            <person name="Riley R."/>
            <person name="Sitrit Y."/>
            <person name="Stielow B."/>
            <person name="Szollosi G."/>
            <person name="Zifcakova L."/>
            <person name="Stursova M."/>
            <person name="Spatafora J.W."/>
            <person name="Tedersoo L."/>
            <person name="Vaario L.-M."/>
            <person name="Yamada A."/>
            <person name="Yan M."/>
            <person name="Wang P."/>
            <person name="Xu J."/>
            <person name="Bruns T."/>
            <person name="Baldrian P."/>
            <person name="Vilgalys R."/>
            <person name="Henrissat B."/>
            <person name="Grigoriev I.V."/>
            <person name="Hibbett D."/>
            <person name="Nagy L.G."/>
            <person name="Martin F.M."/>
        </authorList>
    </citation>
    <scope>NUCLEOTIDE SEQUENCE</scope>
    <source>
        <strain evidence="11">Prilba</strain>
    </source>
</reference>
<dbReference type="CDD" id="cd03232">
    <property type="entry name" value="ABCG_PDR_domain2"/>
    <property type="match status" value="1"/>
</dbReference>
<evidence type="ECO:0000256" key="2">
    <source>
        <dbReference type="ARBA" id="ARBA00006012"/>
    </source>
</evidence>
<comment type="caution">
    <text evidence="11">The sequence shown here is derived from an EMBL/GenBank/DDBJ whole genome shotgun (WGS) entry which is preliminary data.</text>
</comment>
<evidence type="ECO:0000256" key="9">
    <source>
        <dbReference type="SAM" id="Phobius"/>
    </source>
</evidence>
<dbReference type="InterPro" id="IPR034003">
    <property type="entry name" value="ABCG_PDR_2"/>
</dbReference>